<feature type="compositionally biased region" description="Low complexity" evidence="1">
    <location>
        <begin position="107"/>
        <end position="117"/>
    </location>
</feature>
<evidence type="ECO:0000313" key="3">
    <source>
        <dbReference type="Proteomes" id="UP000309076"/>
    </source>
</evidence>
<accession>A0AB74IMX5</accession>
<gene>
    <name evidence="2" type="ORF">D6D21_08673</name>
</gene>
<evidence type="ECO:0000256" key="1">
    <source>
        <dbReference type="SAM" id="MobiDB-lite"/>
    </source>
</evidence>
<feature type="non-terminal residue" evidence="2">
    <location>
        <position position="1"/>
    </location>
</feature>
<comment type="caution">
    <text evidence="2">The sequence shown here is derived from an EMBL/GenBank/DDBJ whole genome shotgun (WGS) entry which is preliminary data.</text>
</comment>
<dbReference type="EMBL" id="QZAM01000240">
    <property type="protein sequence ID" value="THW36537.1"/>
    <property type="molecule type" value="Genomic_DNA"/>
</dbReference>
<evidence type="ECO:0008006" key="4">
    <source>
        <dbReference type="Google" id="ProtNLM"/>
    </source>
</evidence>
<name>A0AB74IMX5_AURPU</name>
<protein>
    <recommendedName>
        <fullName evidence="4">C2H2-type domain-containing protein</fullName>
    </recommendedName>
</protein>
<dbReference type="Gene3D" id="3.30.160.60">
    <property type="entry name" value="Classic Zinc Finger"/>
    <property type="match status" value="1"/>
</dbReference>
<dbReference type="Proteomes" id="UP000309076">
    <property type="component" value="Unassembled WGS sequence"/>
</dbReference>
<organism evidence="2 3">
    <name type="scientific">Aureobasidium pullulans</name>
    <name type="common">Black yeast</name>
    <name type="synonym">Pullularia pullulans</name>
    <dbReference type="NCBI Taxonomy" id="5580"/>
    <lineage>
        <taxon>Eukaryota</taxon>
        <taxon>Fungi</taxon>
        <taxon>Dikarya</taxon>
        <taxon>Ascomycota</taxon>
        <taxon>Pezizomycotina</taxon>
        <taxon>Dothideomycetes</taxon>
        <taxon>Dothideomycetidae</taxon>
        <taxon>Dothideales</taxon>
        <taxon>Saccotheciaceae</taxon>
        <taxon>Aureobasidium</taxon>
    </lineage>
</organism>
<evidence type="ECO:0000313" key="2">
    <source>
        <dbReference type="EMBL" id="THW36537.1"/>
    </source>
</evidence>
<reference evidence="2 3" key="1">
    <citation type="submission" date="2018-10" db="EMBL/GenBank/DDBJ databases">
        <title>Fifty Aureobasidium pullulans genomes reveal a recombining polyextremotolerant generalist.</title>
        <authorList>
            <person name="Gostincar C."/>
            <person name="Turk M."/>
            <person name="Zajc J."/>
            <person name="Gunde-Cimerman N."/>
        </authorList>
    </citation>
    <scope>NUCLEOTIDE SEQUENCE [LARGE SCALE GENOMIC DNA]</scope>
    <source>
        <strain evidence="2 3">EXF-10796</strain>
    </source>
</reference>
<sequence length="137" mass="15775">TFTGVDGAADLVNHIGENHVGHDDEYNPRCDWGSCGWTRKERRDLLMAHVVRHIPDHKPIKCDQCDYRTKELRELTRHKKKRDTSRCVKQSEGEWEGHGVTVIAPRSSESSESSESSLDTRRDVTTNRCVEQDEGEW</sequence>
<feature type="region of interest" description="Disordered" evidence="1">
    <location>
        <begin position="81"/>
        <end position="137"/>
    </location>
</feature>
<dbReference type="AlphaFoldDB" id="A0AB74IMX5"/>
<feature type="compositionally biased region" description="Basic and acidic residues" evidence="1">
    <location>
        <begin position="84"/>
        <end position="97"/>
    </location>
</feature>
<proteinExistence type="predicted"/>